<organism evidence="2 3">
    <name type="scientific">Ficus carica</name>
    <name type="common">Common fig</name>
    <dbReference type="NCBI Taxonomy" id="3494"/>
    <lineage>
        <taxon>Eukaryota</taxon>
        <taxon>Viridiplantae</taxon>
        <taxon>Streptophyta</taxon>
        <taxon>Embryophyta</taxon>
        <taxon>Tracheophyta</taxon>
        <taxon>Spermatophyta</taxon>
        <taxon>Magnoliopsida</taxon>
        <taxon>eudicotyledons</taxon>
        <taxon>Gunneridae</taxon>
        <taxon>Pentapetalae</taxon>
        <taxon>rosids</taxon>
        <taxon>fabids</taxon>
        <taxon>Rosales</taxon>
        <taxon>Moraceae</taxon>
        <taxon>Ficeae</taxon>
        <taxon>Ficus</taxon>
    </lineage>
</organism>
<reference evidence="2" key="1">
    <citation type="submission" date="2023-07" db="EMBL/GenBank/DDBJ databases">
        <title>draft genome sequence of fig (Ficus carica).</title>
        <authorList>
            <person name="Takahashi T."/>
            <person name="Nishimura K."/>
        </authorList>
    </citation>
    <scope>NUCLEOTIDE SEQUENCE</scope>
</reference>
<feature type="region of interest" description="Disordered" evidence="1">
    <location>
        <begin position="123"/>
        <end position="142"/>
    </location>
</feature>
<dbReference type="EMBL" id="BTGU01000001">
    <property type="protein sequence ID" value="GMN23443.1"/>
    <property type="molecule type" value="Genomic_DNA"/>
</dbReference>
<feature type="region of interest" description="Disordered" evidence="1">
    <location>
        <begin position="1"/>
        <end position="31"/>
    </location>
</feature>
<feature type="compositionally biased region" description="Basic and acidic residues" evidence="1">
    <location>
        <begin position="133"/>
        <end position="142"/>
    </location>
</feature>
<dbReference type="AlphaFoldDB" id="A0AA87ZBZ4"/>
<proteinExistence type="predicted"/>
<accession>A0AA87ZBZ4</accession>
<comment type="caution">
    <text evidence="2">The sequence shown here is derived from an EMBL/GenBank/DDBJ whole genome shotgun (WGS) entry which is preliminary data.</text>
</comment>
<keyword evidence="3" id="KW-1185">Reference proteome</keyword>
<gene>
    <name evidence="2" type="ORF">TIFTF001_000121</name>
</gene>
<sequence length="142" mass="16177">MHVFPLMSHRRRPQFSPEAKTLTDWAPHPSPTRTRIAITRAPSQHSFRRHVTISSAAIARLDGRRNRDDRLRHHGDSMSRFCLDGEIAPGSTIARSRLALHHREIGGSAATFSRWRWRRPDAGGAAALDENGDSEREELRRD</sequence>
<dbReference type="Gramene" id="FCD_00014921-RA">
    <property type="protein sequence ID" value="FCD_00014921-RA:cds"/>
    <property type="gene ID" value="FCD_00014921"/>
</dbReference>
<dbReference type="Proteomes" id="UP001187192">
    <property type="component" value="Unassembled WGS sequence"/>
</dbReference>
<evidence type="ECO:0000256" key="1">
    <source>
        <dbReference type="SAM" id="MobiDB-lite"/>
    </source>
</evidence>
<evidence type="ECO:0000313" key="3">
    <source>
        <dbReference type="Proteomes" id="UP001187192"/>
    </source>
</evidence>
<evidence type="ECO:0000313" key="2">
    <source>
        <dbReference type="EMBL" id="GMN23443.1"/>
    </source>
</evidence>
<protein>
    <submittedName>
        <fullName evidence="2">Uncharacterized protein</fullName>
    </submittedName>
</protein>
<name>A0AA87ZBZ4_FICCA</name>